<dbReference type="OrthoDB" id="9812744at2"/>
<proteinExistence type="predicted"/>
<evidence type="ECO:0000313" key="4">
    <source>
        <dbReference type="Proteomes" id="UP000190657"/>
    </source>
</evidence>
<name>A0A1T4K3X4_9FIRM</name>
<evidence type="ECO:0000256" key="1">
    <source>
        <dbReference type="ARBA" id="ARBA00022801"/>
    </source>
</evidence>
<dbReference type="Pfam" id="PF12917">
    <property type="entry name" value="YfbR-like"/>
    <property type="match status" value="1"/>
</dbReference>
<dbReference type="PANTHER" id="PTHR11845">
    <property type="entry name" value="5'-DEOXYNUCLEOTIDASE HDDC2"/>
    <property type="match status" value="1"/>
</dbReference>
<dbReference type="InterPro" id="IPR003607">
    <property type="entry name" value="HD/PDEase_dom"/>
</dbReference>
<gene>
    <name evidence="3" type="ORF">SAMN02745114_00288</name>
</gene>
<keyword evidence="4" id="KW-1185">Reference proteome</keyword>
<dbReference type="CDD" id="cd00077">
    <property type="entry name" value="HDc"/>
    <property type="match status" value="1"/>
</dbReference>
<dbReference type="Proteomes" id="UP000190657">
    <property type="component" value="Unassembled WGS sequence"/>
</dbReference>
<dbReference type="PANTHER" id="PTHR11845:SF13">
    <property type="entry name" value="5'-DEOXYNUCLEOTIDASE HDDC2"/>
    <property type="match status" value="1"/>
</dbReference>
<reference evidence="3 4" key="1">
    <citation type="submission" date="2017-02" db="EMBL/GenBank/DDBJ databases">
        <authorList>
            <person name="Peterson S.W."/>
        </authorList>
    </citation>
    <scope>NUCLEOTIDE SEQUENCE [LARGE SCALE GENOMIC DNA]</scope>
    <source>
        <strain evidence="3 4">ATCC 51222</strain>
    </source>
</reference>
<organism evidence="3 4">
    <name type="scientific">Eubacterium coprostanoligenes</name>
    <dbReference type="NCBI Taxonomy" id="290054"/>
    <lineage>
        <taxon>Bacteria</taxon>
        <taxon>Bacillati</taxon>
        <taxon>Bacillota</taxon>
        <taxon>Clostridia</taxon>
        <taxon>Eubacteriales</taxon>
        <taxon>Eubacteriaceae</taxon>
        <taxon>Eubacterium</taxon>
    </lineage>
</organism>
<feature type="domain" description="HD/PDEase" evidence="2">
    <location>
        <begin position="27"/>
        <end position="152"/>
    </location>
</feature>
<dbReference type="AlphaFoldDB" id="A0A1T4K3X4"/>
<dbReference type="RefSeq" id="WP_078767789.1">
    <property type="nucleotide sequence ID" value="NZ_FUWW01000002.1"/>
</dbReference>
<dbReference type="STRING" id="290054.SAMN02745114_00288"/>
<dbReference type="GO" id="GO:0002953">
    <property type="term" value="F:5'-deoxynucleotidase activity"/>
    <property type="evidence" value="ECO:0007669"/>
    <property type="project" value="InterPro"/>
</dbReference>
<dbReference type="SUPFAM" id="SSF109604">
    <property type="entry name" value="HD-domain/PDEase-like"/>
    <property type="match status" value="1"/>
</dbReference>
<keyword evidence="1" id="KW-0378">Hydrolase</keyword>
<protein>
    <submittedName>
        <fullName evidence="3">5'-deoxynucleotidase</fullName>
    </submittedName>
</protein>
<evidence type="ECO:0000259" key="2">
    <source>
        <dbReference type="SMART" id="SM00471"/>
    </source>
</evidence>
<sequence length="196" mass="22768">MNDNYSFFAMVNRMKYIDRWALMPNTQKENIAEHSHSVAVIAHALALIGKKEFGKDYDENRVAVLALYHDTTEVITGDMPTPVKYYNDDIKSVYKDIEAVAGQRLLAMLPDDYRAEYNSLFEPNEDEKELWKLVKAADKISALIKCIEENRMGNREFDIALKAQEQKIADIDMPEVKYFSDHFLKAYYLTLDEHTK</sequence>
<dbReference type="SMART" id="SM00471">
    <property type="entry name" value="HDc"/>
    <property type="match status" value="1"/>
</dbReference>
<dbReference type="InterPro" id="IPR039356">
    <property type="entry name" value="YfbR/HDDC2"/>
</dbReference>
<evidence type="ECO:0000313" key="3">
    <source>
        <dbReference type="EMBL" id="SJZ37118.1"/>
    </source>
</evidence>
<dbReference type="NCBIfam" id="NF003009">
    <property type="entry name" value="PRK03826.1"/>
    <property type="match status" value="1"/>
</dbReference>
<accession>A0A1T4K3X4</accession>
<dbReference type="Gene3D" id="1.10.3210.10">
    <property type="entry name" value="Hypothetical protein af1432"/>
    <property type="match status" value="1"/>
</dbReference>
<dbReference type="GO" id="GO:0005737">
    <property type="term" value="C:cytoplasm"/>
    <property type="evidence" value="ECO:0007669"/>
    <property type="project" value="TreeGrafter"/>
</dbReference>
<dbReference type="EMBL" id="FUWW01000002">
    <property type="protein sequence ID" value="SJZ37118.1"/>
    <property type="molecule type" value="Genomic_DNA"/>
</dbReference>